<evidence type="ECO:0000256" key="1">
    <source>
        <dbReference type="ARBA" id="ARBA00012787"/>
    </source>
</evidence>
<keyword evidence="2" id="KW-0819">tRNA processing</keyword>
<dbReference type="InterPro" id="IPR048741">
    <property type="entry name" value="Pus10-like_C"/>
</dbReference>
<proteinExistence type="predicted"/>
<evidence type="ECO:0000256" key="3">
    <source>
        <dbReference type="ARBA" id="ARBA00023235"/>
    </source>
</evidence>
<evidence type="ECO:0000259" key="5">
    <source>
        <dbReference type="Pfam" id="PF22023"/>
    </source>
</evidence>
<dbReference type="PANTHER" id="PTHR21568:SF0">
    <property type="entry name" value="TRNA PSEUDOURIDINE SYNTHASE PUS10"/>
    <property type="match status" value="1"/>
</dbReference>
<dbReference type="GO" id="GO:0031119">
    <property type="term" value="P:tRNA pseudouridine synthesis"/>
    <property type="evidence" value="ECO:0007669"/>
    <property type="project" value="TreeGrafter"/>
</dbReference>
<dbReference type="EC" id="5.4.99.25" evidence="1"/>
<comment type="caution">
    <text evidence="6">The sequence shown here is derived from an EMBL/GenBank/DDBJ whole genome shotgun (WGS) entry which is preliminary data.</text>
</comment>
<evidence type="ECO:0000256" key="2">
    <source>
        <dbReference type="ARBA" id="ARBA00022694"/>
    </source>
</evidence>
<feature type="domain" description="Pus10-like C-terminal" evidence="4">
    <location>
        <begin position="161"/>
        <end position="381"/>
    </location>
</feature>
<dbReference type="InterPro" id="IPR039894">
    <property type="entry name" value="Pus10-like"/>
</dbReference>
<dbReference type="GO" id="GO:0160148">
    <property type="term" value="F:tRNA pseudouridine(55) synthase activity"/>
    <property type="evidence" value="ECO:0007669"/>
    <property type="project" value="UniProtKB-EC"/>
</dbReference>
<evidence type="ECO:0000313" key="6">
    <source>
        <dbReference type="EMBL" id="CAE6504557.1"/>
    </source>
</evidence>
<dbReference type="AlphaFoldDB" id="A0A812F4C6"/>
<dbReference type="NCBIfam" id="TIGR01213">
    <property type="entry name" value="pseudo_Pus10arc"/>
    <property type="match status" value="1"/>
</dbReference>
<dbReference type="InterPro" id="IPR055174">
    <property type="entry name" value="Pus10_THUMP_arc"/>
</dbReference>
<keyword evidence="3 6" id="KW-0413">Isomerase</keyword>
<dbReference type="Pfam" id="PF21238">
    <property type="entry name" value="Pus10_C"/>
    <property type="match status" value="1"/>
</dbReference>
<dbReference type="EMBL" id="CAJNAQ010000006">
    <property type="protein sequence ID" value="CAE6504557.1"/>
    <property type="molecule type" value="Genomic_DNA"/>
</dbReference>
<evidence type="ECO:0000259" key="4">
    <source>
        <dbReference type="Pfam" id="PF21238"/>
    </source>
</evidence>
<feature type="domain" description="Pus10 THUMP" evidence="5">
    <location>
        <begin position="72"/>
        <end position="147"/>
    </location>
</feature>
<reference evidence="6" key="1">
    <citation type="submission" date="2021-02" db="EMBL/GenBank/DDBJ databases">
        <authorList>
            <person name="Han P."/>
        </authorList>
    </citation>
    <scope>NUCLEOTIDE SEQUENCE</scope>
    <source>
        <strain evidence="6">Candidatus Nitrosotenuis uzonensis 5A</strain>
    </source>
</reference>
<protein>
    <recommendedName>
        <fullName evidence="1">tRNA pseudouridine(55) synthase</fullName>
        <ecNumber evidence="1">5.4.99.25</ecNumber>
    </recommendedName>
</protein>
<dbReference type="Proteomes" id="UP000655759">
    <property type="component" value="Unassembled WGS sequence"/>
</dbReference>
<sequence length="392" mass="44293">MSGNTSDVLHISRKILGEYDLCDDCLGRLFVKKLHLQSNSRLGKKLHALLRKKTIKCYICKNLFDSLEHYVEKLDNISKEYEFETFLVGAKIKPSILDRDDQIRSQFQLRGIDSIKTAITRHIARQFSKKTGTTANPAEPDVVFTVDFKADSCTIQSKPLFLFGRYTKSVRGIPQKQKPCENCLGKGCVTCKQHGMTEFDSVEGMISKMLFERFGAVQTKITWVGGEDATSKVLGSGRPFFVKLINPKKRNIRMEKKIPTDKITVLNLKKIPRLPAGPVSFISDVTLLISSEQPLSDQTLSKLDELQKSKITVYEDSGKRSEKSVRNVRYSVESDNLLTLSMTAEGGLPMKHFVSGENVFPNISDLLGTKCRCETFDFEEISITNQHFLHHV</sequence>
<evidence type="ECO:0000313" key="7">
    <source>
        <dbReference type="Proteomes" id="UP000655759"/>
    </source>
</evidence>
<organism evidence="6 7">
    <name type="scientific">Candidatus Nitrosotenuis uzonensis</name>
    <dbReference type="NCBI Taxonomy" id="1407055"/>
    <lineage>
        <taxon>Archaea</taxon>
        <taxon>Nitrososphaerota</taxon>
        <taxon>Candidatus Nitrosotenuis</taxon>
    </lineage>
</organism>
<name>A0A812F4C6_9ARCH</name>
<dbReference type="Pfam" id="PF22023">
    <property type="entry name" value="Pus10_THUMP_arc"/>
    <property type="match status" value="1"/>
</dbReference>
<dbReference type="Gene3D" id="3.30.70.2510">
    <property type="match status" value="1"/>
</dbReference>
<dbReference type="RefSeq" id="WP_205101185.1">
    <property type="nucleotide sequence ID" value="NZ_CAJNAQ010000006.1"/>
</dbReference>
<gene>
    <name evidence="6" type="primary">pus</name>
    <name evidence="6" type="ORF">NUZ5A_60025</name>
</gene>
<accession>A0A812F4C6</accession>
<dbReference type="PANTHER" id="PTHR21568">
    <property type="entry name" value="TRNA PSEUDOURIDINE SYNTHASE PUS10"/>
    <property type="match status" value="1"/>
</dbReference>